<dbReference type="InterPro" id="IPR011991">
    <property type="entry name" value="ArsR-like_HTH"/>
</dbReference>
<dbReference type="Gene3D" id="1.10.10.10">
    <property type="entry name" value="Winged helix-like DNA-binding domain superfamily/Winged helix DNA-binding domain"/>
    <property type="match status" value="1"/>
</dbReference>
<protein>
    <recommendedName>
        <fullName evidence="4">HTH marR-type domain-containing protein</fullName>
    </recommendedName>
</protein>
<dbReference type="InterPro" id="IPR000835">
    <property type="entry name" value="HTH_MarR-typ"/>
</dbReference>
<dbReference type="Pfam" id="PF12802">
    <property type="entry name" value="MarR_2"/>
    <property type="match status" value="1"/>
</dbReference>
<evidence type="ECO:0000259" key="4">
    <source>
        <dbReference type="Pfam" id="PF12802"/>
    </source>
</evidence>
<name>A0A0E8BXQ1_BORPT</name>
<dbReference type="SUPFAM" id="SSF46785">
    <property type="entry name" value="Winged helix' DNA-binding domain"/>
    <property type="match status" value="1"/>
</dbReference>
<dbReference type="GO" id="GO:0003677">
    <property type="term" value="F:DNA binding"/>
    <property type="evidence" value="ECO:0007669"/>
    <property type="project" value="UniProtKB-KW"/>
</dbReference>
<evidence type="ECO:0000313" key="5">
    <source>
        <dbReference type="EMBL" id="SUV63602.1"/>
    </source>
</evidence>
<keyword evidence="2" id="KW-0238">DNA-binding</keyword>
<evidence type="ECO:0000256" key="1">
    <source>
        <dbReference type="ARBA" id="ARBA00023015"/>
    </source>
</evidence>
<reference evidence="5 6" key="1">
    <citation type="submission" date="2018-06" db="EMBL/GenBank/DDBJ databases">
        <authorList>
            <consortium name="Pathogen Informatics"/>
            <person name="Doyle S."/>
        </authorList>
    </citation>
    <scope>NUCLEOTIDE SEQUENCE [LARGE SCALE GENOMIC DNA]</scope>
    <source>
        <strain evidence="5 6">NCTC10911</strain>
    </source>
</reference>
<dbReference type="InterPro" id="IPR036388">
    <property type="entry name" value="WH-like_DNA-bd_sf"/>
</dbReference>
<dbReference type="InterPro" id="IPR036390">
    <property type="entry name" value="WH_DNA-bd_sf"/>
</dbReference>
<dbReference type="PANTHER" id="PTHR38465">
    <property type="entry name" value="HTH-TYPE TRANSCRIPTIONAL REGULATOR MJ1563-RELATED"/>
    <property type="match status" value="1"/>
</dbReference>
<evidence type="ECO:0000256" key="3">
    <source>
        <dbReference type="ARBA" id="ARBA00023163"/>
    </source>
</evidence>
<feature type="domain" description="HTH marR-type" evidence="4">
    <location>
        <begin position="50"/>
        <end position="108"/>
    </location>
</feature>
<dbReference type="PANTHER" id="PTHR38465:SF1">
    <property type="entry name" value="HTH-TYPE TRANSCRIPTIONAL REGULATOR MJ1563-RELATED"/>
    <property type="match status" value="1"/>
</dbReference>
<proteinExistence type="predicted"/>
<dbReference type="Proteomes" id="UP000255014">
    <property type="component" value="Unassembled WGS sequence"/>
</dbReference>
<dbReference type="AlphaFoldDB" id="A0A0E8BXQ1"/>
<dbReference type="EMBL" id="UFTT01000002">
    <property type="protein sequence ID" value="SUV63602.1"/>
    <property type="molecule type" value="Genomic_DNA"/>
</dbReference>
<evidence type="ECO:0000256" key="2">
    <source>
        <dbReference type="ARBA" id="ARBA00023125"/>
    </source>
</evidence>
<dbReference type="CDD" id="cd00090">
    <property type="entry name" value="HTH_ARSR"/>
    <property type="match status" value="1"/>
</dbReference>
<accession>A0A0E8BXQ1</accession>
<evidence type="ECO:0000313" key="6">
    <source>
        <dbReference type="Proteomes" id="UP000255014"/>
    </source>
</evidence>
<keyword evidence="1" id="KW-0805">Transcription regulation</keyword>
<gene>
    <name evidence="5" type="ORF">NCTC10911_00605</name>
</gene>
<dbReference type="InterPro" id="IPR052362">
    <property type="entry name" value="HTH-GbsR_regulator"/>
</dbReference>
<keyword evidence="3" id="KW-0804">Transcription</keyword>
<organism evidence="5 6">
    <name type="scientific">Bordetella pertussis</name>
    <dbReference type="NCBI Taxonomy" id="520"/>
    <lineage>
        <taxon>Bacteria</taxon>
        <taxon>Pseudomonadati</taxon>
        <taxon>Pseudomonadota</taxon>
        <taxon>Betaproteobacteria</taxon>
        <taxon>Burkholderiales</taxon>
        <taxon>Alcaligenaceae</taxon>
        <taxon>Bordetella</taxon>
    </lineage>
</organism>
<sequence>MAAAVALPFHSGSSIISGISEINVTNIVVALSPQTERFVLHFGEMGSRWGVNRTVGQIYALLFLSPKALHADDIAEALGFSRSNVSMGLKELQSWRLVKLMHQVGDRRDYFETPKDVWEIFRILMEEKRKREIDPTLTLLRDTLLERPADEAQVYAQQRMHEMLELIELSTGWFDEVQRLPPETLQNLMKLGSKVQKVLGFAGKLRGKD</sequence>
<dbReference type="GO" id="GO:0003700">
    <property type="term" value="F:DNA-binding transcription factor activity"/>
    <property type="evidence" value="ECO:0007669"/>
    <property type="project" value="InterPro"/>
</dbReference>